<proteinExistence type="predicted"/>
<keyword evidence="1" id="KW-0472">Membrane</keyword>
<dbReference type="AlphaFoldDB" id="A0A2M7TH42"/>
<accession>A0A2M7TH42</accession>
<keyword evidence="1" id="KW-0812">Transmembrane</keyword>
<feature type="transmembrane region" description="Helical" evidence="1">
    <location>
        <begin position="15"/>
        <end position="36"/>
    </location>
</feature>
<sequence length="99" mass="11266">MTIIQPHKRNNGSNFLVSISMMTCVAAALWGIFLYNQLVDIRHEAKSARNDIQKEEVVNAELKNSFYKITDTDSLKSAPNAQTLILEQNPQYIKLAENR</sequence>
<gene>
    <name evidence="2" type="ORF">COY31_00105</name>
</gene>
<dbReference type="EMBL" id="PFNM01000004">
    <property type="protein sequence ID" value="PIZ45478.1"/>
    <property type="molecule type" value="Genomic_DNA"/>
</dbReference>
<evidence type="ECO:0008006" key="4">
    <source>
        <dbReference type="Google" id="ProtNLM"/>
    </source>
</evidence>
<evidence type="ECO:0000256" key="1">
    <source>
        <dbReference type="SAM" id="Phobius"/>
    </source>
</evidence>
<reference evidence="3" key="1">
    <citation type="submission" date="2017-09" db="EMBL/GenBank/DDBJ databases">
        <title>Depth-based differentiation of microbial function through sediment-hosted aquifers and enrichment of novel symbionts in the deep terrestrial subsurface.</title>
        <authorList>
            <person name="Probst A.J."/>
            <person name="Ladd B."/>
            <person name="Jarett J.K."/>
            <person name="Geller-Mcgrath D.E."/>
            <person name="Sieber C.M.K."/>
            <person name="Emerson J.B."/>
            <person name="Anantharaman K."/>
            <person name="Thomas B.C."/>
            <person name="Malmstrom R."/>
            <person name="Stieglmeier M."/>
            <person name="Klingl A."/>
            <person name="Woyke T."/>
            <person name="Ryan C.M."/>
            <person name="Banfield J.F."/>
        </authorList>
    </citation>
    <scope>NUCLEOTIDE SEQUENCE [LARGE SCALE GENOMIC DNA]</scope>
</reference>
<name>A0A2M7TH42_9BACT</name>
<dbReference type="Proteomes" id="UP000230553">
    <property type="component" value="Unassembled WGS sequence"/>
</dbReference>
<comment type="caution">
    <text evidence="2">The sequence shown here is derived from an EMBL/GenBank/DDBJ whole genome shotgun (WGS) entry which is preliminary data.</text>
</comment>
<evidence type="ECO:0000313" key="3">
    <source>
        <dbReference type="Proteomes" id="UP000230553"/>
    </source>
</evidence>
<protein>
    <recommendedName>
        <fullName evidence="4">Cell division protein FtsL</fullName>
    </recommendedName>
</protein>
<organism evidence="2 3">
    <name type="scientific">Candidatus Wolfebacteria bacterium CG_4_10_14_0_2_um_filter_39_18</name>
    <dbReference type="NCBI Taxonomy" id="1975061"/>
    <lineage>
        <taxon>Bacteria</taxon>
        <taxon>Candidatus Wolfeibacteriota</taxon>
    </lineage>
</organism>
<evidence type="ECO:0000313" key="2">
    <source>
        <dbReference type="EMBL" id="PIZ45478.1"/>
    </source>
</evidence>
<keyword evidence="1" id="KW-1133">Transmembrane helix</keyword>